<feature type="compositionally biased region" description="Basic and acidic residues" evidence="1">
    <location>
        <begin position="51"/>
        <end position="66"/>
    </location>
</feature>
<protein>
    <submittedName>
        <fullName evidence="2">Uncharacterized protein</fullName>
    </submittedName>
</protein>
<comment type="caution">
    <text evidence="2">The sequence shown here is derived from an EMBL/GenBank/DDBJ whole genome shotgun (WGS) entry which is preliminary data.</text>
</comment>
<evidence type="ECO:0000313" key="3">
    <source>
        <dbReference type="Proteomes" id="UP001372834"/>
    </source>
</evidence>
<accession>A0AAN8S6L7</accession>
<dbReference type="EMBL" id="JAWJWE010000005">
    <property type="protein sequence ID" value="KAK6634394.1"/>
    <property type="molecule type" value="Genomic_DNA"/>
</dbReference>
<evidence type="ECO:0000313" key="2">
    <source>
        <dbReference type="EMBL" id="KAK6634394.1"/>
    </source>
</evidence>
<reference evidence="2 3" key="1">
    <citation type="submission" date="2023-10" db="EMBL/GenBank/DDBJ databases">
        <title>Genomes of two closely related lineages of the louse Polyplax serrata with different host specificities.</title>
        <authorList>
            <person name="Martinu J."/>
            <person name="Tarabai H."/>
            <person name="Stefka J."/>
            <person name="Hypsa V."/>
        </authorList>
    </citation>
    <scope>NUCLEOTIDE SEQUENCE [LARGE SCALE GENOMIC DNA]</scope>
    <source>
        <strain evidence="2">HR10_N</strain>
    </source>
</reference>
<gene>
    <name evidence="2" type="ORF">RUM43_011795</name>
</gene>
<name>A0AAN8S6L7_POLSC</name>
<proteinExistence type="predicted"/>
<dbReference type="Proteomes" id="UP001372834">
    <property type="component" value="Unassembled WGS sequence"/>
</dbReference>
<feature type="region of interest" description="Disordered" evidence="1">
    <location>
        <begin position="1"/>
        <end position="66"/>
    </location>
</feature>
<dbReference type="AlphaFoldDB" id="A0AAN8S6L7"/>
<evidence type="ECO:0000256" key="1">
    <source>
        <dbReference type="SAM" id="MobiDB-lite"/>
    </source>
</evidence>
<organism evidence="2 3">
    <name type="scientific">Polyplax serrata</name>
    <name type="common">Common mouse louse</name>
    <dbReference type="NCBI Taxonomy" id="468196"/>
    <lineage>
        <taxon>Eukaryota</taxon>
        <taxon>Metazoa</taxon>
        <taxon>Ecdysozoa</taxon>
        <taxon>Arthropoda</taxon>
        <taxon>Hexapoda</taxon>
        <taxon>Insecta</taxon>
        <taxon>Pterygota</taxon>
        <taxon>Neoptera</taxon>
        <taxon>Paraneoptera</taxon>
        <taxon>Psocodea</taxon>
        <taxon>Troctomorpha</taxon>
        <taxon>Phthiraptera</taxon>
        <taxon>Anoplura</taxon>
        <taxon>Polyplacidae</taxon>
        <taxon>Polyplax</taxon>
    </lineage>
</organism>
<sequence length="66" mass="7445">MSGVVGGDLMKREEVSEGEEGVLRNRNPTQLRTRAGIFGNPLRQGQKKVRRYGDETGRQLTSQRDE</sequence>